<feature type="transmembrane region" description="Helical" evidence="2">
    <location>
        <begin position="43"/>
        <end position="61"/>
    </location>
</feature>
<keyword evidence="2" id="KW-1133">Transmembrane helix</keyword>
<evidence type="ECO:0000256" key="1">
    <source>
        <dbReference type="SAM" id="Coils"/>
    </source>
</evidence>
<sequence>MIILSPFIFKSHEYLPNDESVETFKFLWFKLGKGGFADIETHGWFLLGKLVPFYLLIIWFFTCKHWWYHIIIIPILMYAFQIIEAYISNDKFADIQSVLWLLPICIVVIPFVYFIRLKLYDKHVHGIDLEAMDEELNILKAKEELRKEREKLEQRKETLEKKM</sequence>
<dbReference type="Proteomes" id="UP001250662">
    <property type="component" value="Unassembled WGS sequence"/>
</dbReference>
<protein>
    <submittedName>
        <fullName evidence="3">Uncharacterized protein</fullName>
    </submittedName>
</protein>
<comment type="caution">
    <text evidence="3">The sequence shown here is derived from an EMBL/GenBank/DDBJ whole genome shotgun (WGS) entry which is preliminary data.</text>
</comment>
<name>A0ABU3BH11_9FLAO</name>
<feature type="transmembrane region" description="Helical" evidence="2">
    <location>
        <begin position="66"/>
        <end position="83"/>
    </location>
</feature>
<evidence type="ECO:0000313" key="4">
    <source>
        <dbReference type="Proteomes" id="UP001250662"/>
    </source>
</evidence>
<feature type="transmembrane region" description="Helical" evidence="2">
    <location>
        <begin position="95"/>
        <end position="115"/>
    </location>
</feature>
<keyword evidence="4" id="KW-1185">Reference proteome</keyword>
<keyword evidence="2" id="KW-0812">Transmembrane</keyword>
<accession>A0ABU3BH11</accession>
<organism evidence="3 4">
    <name type="scientific">Croceitalea vernalis</name>
    <dbReference type="NCBI Taxonomy" id="3075599"/>
    <lineage>
        <taxon>Bacteria</taxon>
        <taxon>Pseudomonadati</taxon>
        <taxon>Bacteroidota</taxon>
        <taxon>Flavobacteriia</taxon>
        <taxon>Flavobacteriales</taxon>
        <taxon>Flavobacteriaceae</taxon>
        <taxon>Croceitalea</taxon>
    </lineage>
</organism>
<keyword evidence="1" id="KW-0175">Coiled coil</keyword>
<evidence type="ECO:0000313" key="3">
    <source>
        <dbReference type="EMBL" id="MDT0621423.1"/>
    </source>
</evidence>
<evidence type="ECO:0000256" key="2">
    <source>
        <dbReference type="SAM" id="Phobius"/>
    </source>
</evidence>
<dbReference type="EMBL" id="JAVRHU010000002">
    <property type="protein sequence ID" value="MDT0621423.1"/>
    <property type="molecule type" value="Genomic_DNA"/>
</dbReference>
<gene>
    <name evidence="3" type="ORF">RM520_07295</name>
</gene>
<reference evidence="3 4" key="1">
    <citation type="submission" date="2023-09" db="EMBL/GenBank/DDBJ databases">
        <authorList>
            <person name="Rey-Velasco X."/>
        </authorList>
    </citation>
    <scope>NUCLEOTIDE SEQUENCE [LARGE SCALE GENOMIC DNA]</scope>
    <source>
        <strain evidence="3 4">P007</strain>
    </source>
</reference>
<feature type="coiled-coil region" evidence="1">
    <location>
        <begin position="131"/>
        <end position="162"/>
    </location>
</feature>
<proteinExistence type="predicted"/>
<dbReference type="RefSeq" id="WP_311387505.1">
    <property type="nucleotide sequence ID" value="NZ_JAVRHU010000002.1"/>
</dbReference>
<keyword evidence="2" id="KW-0472">Membrane</keyword>